<protein>
    <submittedName>
        <fullName evidence="1">Uncharacterized protein</fullName>
    </submittedName>
</protein>
<name>A0A317CAF7_9GAMM</name>
<organism evidence="1 2">
    <name type="scientific">Leucothrix pacifica</name>
    <dbReference type="NCBI Taxonomy" id="1247513"/>
    <lineage>
        <taxon>Bacteria</taxon>
        <taxon>Pseudomonadati</taxon>
        <taxon>Pseudomonadota</taxon>
        <taxon>Gammaproteobacteria</taxon>
        <taxon>Thiotrichales</taxon>
        <taxon>Thiotrichaceae</taxon>
        <taxon>Leucothrix</taxon>
    </lineage>
</organism>
<keyword evidence="2" id="KW-1185">Reference proteome</keyword>
<dbReference type="RefSeq" id="WP_109839124.1">
    <property type="nucleotide sequence ID" value="NZ_QGKM01000069.1"/>
</dbReference>
<dbReference type="SUPFAM" id="SSF48452">
    <property type="entry name" value="TPR-like"/>
    <property type="match status" value="1"/>
</dbReference>
<sequence>MELDEQVATTEALILSSHLFRSKPQMQRLLKYLVKHTYLNDSAGLQQRSIAVNCLGRDESFDSSKDPIVRIEAARLRKLLDSFYEQDNFIPPPYRISLPKGSYQLSFSRSLENKLSKGLGLLLVCQSPLIATEKAMQLMLRVRRDLSIKLADFRHMDLTVDFSAEGQVAERGAIHFLAEEQHDYVLRIEVVENSRDGVYLLSSVAIHRVTQEILWSQSSVLPESYQVTDLELFYKRLISPLIADAYGLLGKHWSQSYLKKGVEFIPDHQAAYVYYISICNEPTLDGARQYLDFLEGRLERFPADYVAKAGYISLGFFDFFLNYNLIQDTYEIRLRHCYELAKYYPNDAGVALLTGFCYFLLDDYVQAKRYLDTAKKLNRENTLWDFIGGSVLYFMGETEQGIKQIRQLRKYNPSPPGYYFIPEFFYYLERGDTENAFIKGSRVSVADSLEHLIKTLTYFEVGAKSQALDELKRLDQVVDETGSWPECKVLANFPELVTKINRTLKHLRRLEINSGTGA</sequence>
<reference evidence="1 2" key="1">
    <citation type="submission" date="2018-05" db="EMBL/GenBank/DDBJ databases">
        <title>Leucothrix arctica sp. nov., isolated from Arctic seawater.</title>
        <authorList>
            <person name="Choi A."/>
            <person name="Baek K."/>
        </authorList>
    </citation>
    <scope>NUCLEOTIDE SEQUENCE [LARGE SCALE GENOMIC DNA]</scope>
    <source>
        <strain evidence="1 2">JCM 18388</strain>
    </source>
</reference>
<dbReference type="InterPro" id="IPR011990">
    <property type="entry name" value="TPR-like_helical_dom_sf"/>
</dbReference>
<gene>
    <name evidence="1" type="ORF">DKW60_18370</name>
</gene>
<evidence type="ECO:0000313" key="1">
    <source>
        <dbReference type="EMBL" id="PWQ93052.1"/>
    </source>
</evidence>
<dbReference type="OrthoDB" id="54411at2"/>
<dbReference type="Gene3D" id="1.25.40.10">
    <property type="entry name" value="Tetratricopeptide repeat domain"/>
    <property type="match status" value="1"/>
</dbReference>
<dbReference type="AlphaFoldDB" id="A0A317CAF7"/>
<accession>A0A317CAF7</accession>
<comment type="caution">
    <text evidence="1">The sequence shown here is derived from an EMBL/GenBank/DDBJ whole genome shotgun (WGS) entry which is preliminary data.</text>
</comment>
<evidence type="ECO:0000313" key="2">
    <source>
        <dbReference type="Proteomes" id="UP000245539"/>
    </source>
</evidence>
<dbReference type="Proteomes" id="UP000245539">
    <property type="component" value="Unassembled WGS sequence"/>
</dbReference>
<dbReference type="EMBL" id="QGKM01000069">
    <property type="protein sequence ID" value="PWQ93052.1"/>
    <property type="molecule type" value="Genomic_DNA"/>
</dbReference>
<proteinExistence type="predicted"/>